<protein>
    <submittedName>
        <fullName evidence="1">Uncharacterized protein</fullName>
    </submittedName>
</protein>
<evidence type="ECO:0000313" key="1">
    <source>
        <dbReference type="EMBL" id="KAF8684944.1"/>
    </source>
</evidence>
<dbReference type="EMBL" id="JACYCC010000024">
    <property type="protein sequence ID" value="KAF8684944.1"/>
    <property type="molecule type" value="Genomic_DNA"/>
</dbReference>
<reference evidence="1" key="1">
    <citation type="submission" date="2020-09" db="EMBL/GenBank/DDBJ databases">
        <title>Comparative genome analyses of four rice-infecting Rhizoctonia solani isolates reveal extensive enrichment of homogalacturonan modification genes.</title>
        <authorList>
            <person name="Lee D.-Y."/>
            <person name="Jeon J."/>
            <person name="Kim K.-T."/>
            <person name="Cheong K."/>
            <person name="Song H."/>
            <person name="Choi G."/>
            <person name="Ko J."/>
            <person name="Opiyo S.O."/>
            <person name="Zuo S."/>
            <person name="Madhav S."/>
            <person name="Lee Y.-H."/>
            <person name="Wang G.-L."/>
        </authorList>
    </citation>
    <scope>NUCLEOTIDE SEQUENCE</scope>
    <source>
        <strain evidence="1">AG1-IA YN-7</strain>
    </source>
</reference>
<evidence type="ECO:0000313" key="2">
    <source>
        <dbReference type="Proteomes" id="UP000650582"/>
    </source>
</evidence>
<proteinExistence type="predicted"/>
<accession>A0A8H7LKV1</accession>
<sequence>MVGFTATEHPSLKVFGIPELAHLICSTVRKRDNVSLMGVCRQIFHSVIPFVWEEVDEANALMSMIPGGGIVTYNSDLLTYAVMQLPSSLELSRFNIYAPHIKRLTPSALYVDRCEGWEGFLACTRSVDLLPNLEALHLPVPRYSEHIIDPDNTRIDSANWVIAFLSTSVQKLVLVPPETEFLMQGTYWLDFDTTNRIMDLASQKCPRLCLLSIFPAEVKGVISRNSIASSFEQVLFLPDALQIHSSILRLHSLSSLSTSPAILSTRALAALSSLPNLKSLCVSGQESNVEVYCDGLQIPIDGFPALTNLELHQLTWETILNLCKSKPIVTGLHSMTVSAPNQALGSDLHVSHASFSDIVPLLVANKSSITTLNLHDYWYRLVSPESLTSWKHLPLLSLHLGWSISFEYKFEEFSRFLLCLPFLEELKLNMTQEPLDLEKLKAIVDLLPHLRRLWIPVEWRLVTMLTETDFVPSQSQSTILLHIWSDFYLPDPQQENAEQLAR</sequence>
<organism evidence="1 2">
    <name type="scientific">Rhizoctonia solani</name>
    <dbReference type="NCBI Taxonomy" id="456999"/>
    <lineage>
        <taxon>Eukaryota</taxon>
        <taxon>Fungi</taxon>
        <taxon>Dikarya</taxon>
        <taxon>Basidiomycota</taxon>
        <taxon>Agaricomycotina</taxon>
        <taxon>Agaricomycetes</taxon>
        <taxon>Cantharellales</taxon>
        <taxon>Ceratobasidiaceae</taxon>
        <taxon>Rhizoctonia</taxon>
    </lineage>
</organism>
<dbReference type="InterPro" id="IPR032675">
    <property type="entry name" value="LRR_dom_sf"/>
</dbReference>
<comment type="caution">
    <text evidence="1">The sequence shown here is derived from an EMBL/GenBank/DDBJ whole genome shotgun (WGS) entry which is preliminary data.</text>
</comment>
<dbReference type="Proteomes" id="UP000650582">
    <property type="component" value="Unassembled WGS sequence"/>
</dbReference>
<name>A0A8H7LKV1_9AGAM</name>
<dbReference type="SUPFAM" id="SSF52047">
    <property type="entry name" value="RNI-like"/>
    <property type="match status" value="1"/>
</dbReference>
<dbReference type="AlphaFoldDB" id="A0A8H7LKV1"/>
<gene>
    <name evidence="1" type="ORF">RHS04_00946</name>
</gene>
<dbReference type="Gene3D" id="3.80.10.10">
    <property type="entry name" value="Ribonuclease Inhibitor"/>
    <property type="match status" value="1"/>
</dbReference>